<dbReference type="InterPro" id="IPR011010">
    <property type="entry name" value="DNA_brk_join_enz"/>
</dbReference>
<evidence type="ECO:0000256" key="3">
    <source>
        <dbReference type="ARBA" id="ARBA00023172"/>
    </source>
</evidence>
<dbReference type="Pfam" id="PF00589">
    <property type="entry name" value="Phage_integrase"/>
    <property type="match status" value="1"/>
</dbReference>
<dbReference type="AlphaFoldDB" id="A0A4S5BUU1"/>
<accession>A0A4S5BUU1</accession>
<dbReference type="PANTHER" id="PTHR30629:SF2">
    <property type="entry name" value="PROPHAGE INTEGRASE INTS-RELATED"/>
    <property type="match status" value="1"/>
</dbReference>
<comment type="similarity">
    <text evidence="1">Belongs to the 'phage' integrase family.</text>
</comment>
<name>A0A4S5BUU1_9BURK</name>
<dbReference type="CDD" id="cd00801">
    <property type="entry name" value="INT_P4_C"/>
    <property type="match status" value="1"/>
</dbReference>
<dbReference type="SUPFAM" id="SSF56349">
    <property type="entry name" value="DNA breaking-rejoining enzymes"/>
    <property type="match status" value="1"/>
</dbReference>
<dbReference type="GO" id="GO:0015074">
    <property type="term" value="P:DNA integration"/>
    <property type="evidence" value="ECO:0007669"/>
    <property type="project" value="UniProtKB-KW"/>
</dbReference>
<dbReference type="GO" id="GO:0003677">
    <property type="term" value="F:DNA binding"/>
    <property type="evidence" value="ECO:0007669"/>
    <property type="project" value="InterPro"/>
</dbReference>
<evidence type="ECO:0000313" key="6">
    <source>
        <dbReference type="Proteomes" id="UP000306236"/>
    </source>
</evidence>
<reference evidence="5 6" key="1">
    <citation type="submission" date="2019-04" db="EMBL/GenBank/DDBJ databases">
        <title>Lampropedia sp YIM MLB12 draf genome.</title>
        <authorList>
            <person name="Wang Y.-X."/>
        </authorList>
    </citation>
    <scope>NUCLEOTIDE SEQUENCE [LARGE SCALE GENOMIC DNA]</scope>
    <source>
        <strain evidence="5 6">YIM MLB12</strain>
    </source>
</reference>
<feature type="domain" description="Tyr recombinase" evidence="4">
    <location>
        <begin position="127"/>
        <end position="307"/>
    </location>
</feature>
<comment type="caution">
    <text evidence="5">The sequence shown here is derived from an EMBL/GenBank/DDBJ whole genome shotgun (WGS) entry which is preliminary data.</text>
</comment>
<keyword evidence="6" id="KW-1185">Reference proteome</keyword>
<dbReference type="PROSITE" id="PS51898">
    <property type="entry name" value="TYR_RECOMBINASE"/>
    <property type="match status" value="1"/>
</dbReference>
<dbReference type="Gene3D" id="3.30.160.390">
    <property type="entry name" value="Integrase, DNA-binding domain"/>
    <property type="match status" value="1"/>
</dbReference>
<dbReference type="InterPro" id="IPR050808">
    <property type="entry name" value="Phage_Integrase"/>
</dbReference>
<dbReference type="InterPro" id="IPR002104">
    <property type="entry name" value="Integrase_catalytic"/>
</dbReference>
<evidence type="ECO:0000259" key="4">
    <source>
        <dbReference type="PROSITE" id="PS51898"/>
    </source>
</evidence>
<evidence type="ECO:0000256" key="1">
    <source>
        <dbReference type="ARBA" id="ARBA00008857"/>
    </source>
</evidence>
<evidence type="ECO:0000256" key="2">
    <source>
        <dbReference type="ARBA" id="ARBA00022908"/>
    </source>
</evidence>
<dbReference type="EMBL" id="SSWX01000009">
    <property type="protein sequence ID" value="THJ33718.1"/>
    <property type="molecule type" value="Genomic_DNA"/>
</dbReference>
<dbReference type="GO" id="GO:0006310">
    <property type="term" value="P:DNA recombination"/>
    <property type="evidence" value="ECO:0007669"/>
    <property type="project" value="UniProtKB-KW"/>
</dbReference>
<evidence type="ECO:0000313" key="5">
    <source>
        <dbReference type="EMBL" id="THJ33718.1"/>
    </source>
</evidence>
<dbReference type="InterPro" id="IPR013762">
    <property type="entry name" value="Integrase-like_cat_sf"/>
</dbReference>
<sequence>MQQMKRQDIERRPMPDAVIESLEPEAQMYREHHADGVYLRVMPNGMKDWQLHYQREDGTWSWLELGNFGKAQDQLTGQFARQMAIELIEEAKSRGVPLLPANAPAPAIMAQPAFAQLDSVLVPGKSAPFPHVSAAELPALLRALRAYSVRPMAIGLQLLLLLGVRPAELRAAEWAEFDLAAGLWNVAAGRHKQREDFLLPLPTQAIQLLHELHAHRTTGPFLFPGRSKSLPKPVGNMAFNHALDRLGYKGRQTPNGLRTLLSAAAQAAGKDHRIVDSAYVHKRKKAAGTGNQQQTLSQRLELLQWWAAELDAMVAAPMASI</sequence>
<keyword evidence="2" id="KW-0229">DNA integration</keyword>
<dbReference type="Gene3D" id="1.10.443.10">
    <property type="entry name" value="Intergrase catalytic core"/>
    <property type="match status" value="1"/>
</dbReference>
<proteinExistence type="inferred from homology"/>
<dbReference type="OrthoDB" id="9775880at2"/>
<dbReference type="InterPro" id="IPR038488">
    <property type="entry name" value="Integrase_DNA-bd_sf"/>
</dbReference>
<dbReference type="PANTHER" id="PTHR30629">
    <property type="entry name" value="PROPHAGE INTEGRASE"/>
    <property type="match status" value="1"/>
</dbReference>
<dbReference type="Proteomes" id="UP000306236">
    <property type="component" value="Unassembled WGS sequence"/>
</dbReference>
<gene>
    <name evidence="5" type="ORF">E8K88_08640</name>
</gene>
<keyword evidence="3" id="KW-0233">DNA recombination</keyword>
<organism evidence="5 6">
    <name type="scientific">Lampropedia aestuarii</name>
    <dbReference type="NCBI Taxonomy" id="2562762"/>
    <lineage>
        <taxon>Bacteria</taxon>
        <taxon>Pseudomonadati</taxon>
        <taxon>Pseudomonadota</taxon>
        <taxon>Betaproteobacteria</taxon>
        <taxon>Burkholderiales</taxon>
        <taxon>Comamonadaceae</taxon>
        <taxon>Lampropedia</taxon>
    </lineage>
</organism>
<protein>
    <submittedName>
        <fullName evidence="5">Site-specific integrase</fullName>
    </submittedName>
</protein>